<name>A0A090MH26_9HYPO</name>
<protein>
    <submittedName>
        <fullName evidence="1">WGS project CBMI000000000 data, contig CS3069_c002516</fullName>
    </submittedName>
</protein>
<reference evidence="1" key="1">
    <citation type="submission" date="2013-05" db="EMBL/GenBank/DDBJ databases">
        <title>Draft genome sequences of six wheat associated Fusarium spp. isolates.</title>
        <authorList>
            <person name="Moolhuijzen P.M."/>
            <person name="Manners J.M."/>
            <person name="Wilcox S."/>
            <person name="Bellgard M.I."/>
            <person name="Gardiner D.M."/>
        </authorList>
    </citation>
    <scope>NUCLEOTIDE SEQUENCE</scope>
    <source>
        <strain evidence="1">CS3069</strain>
    </source>
</reference>
<gene>
    <name evidence="1" type="ORF">BN850_0085580</name>
</gene>
<dbReference type="AlphaFoldDB" id="A0A090MH26"/>
<accession>A0A090MH26</accession>
<proteinExistence type="predicted"/>
<comment type="caution">
    <text evidence="1">The sequence shown here is derived from an EMBL/GenBank/DDBJ whole genome shotgun (WGS) entry which is preliminary data.</text>
</comment>
<evidence type="ECO:0000313" key="1">
    <source>
        <dbReference type="EMBL" id="CEG04965.1"/>
    </source>
</evidence>
<sequence length="72" mass="7993">MCQTTNTSWVCATCSVSVLDKRSVKAPCQDYKDEGICTVALPPLNDSDDEKSIRKKISKKMCLARRGLALDR</sequence>
<dbReference type="EMBL" id="CBMI010002514">
    <property type="protein sequence ID" value="CEG04965.1"/>
    <property type="molecule type" value="Genomic_DNA"/>
</dbReference>
<organism evidence="1">
    <name type="scientific">Fusarium clavum</name>
    <dbReference type="NCBI Taxonomy" id="2594811"/>
    <lineage>
        <taxon>Eukaryota</taxon>
        <taxon>Fungi</taxon>
        <taxon>Dikarya</taxon>
        <taxon>Ascomycota</taxon>
        <taxon>Pezizomycotina</taxon>
        <taxon>Sordariomycetes</taxon>
        <taxon>Hypocreomycetidae</taxon>
        <taxon>Hypocreales</taxon>
        <taxon>Nectriaceae</taxon>
        <taxon>Fusarium</taxon>
        <taxon>Fusarium incarnatum-equiseti species complex</taxon>
    </lineage>
</organism>